<dbReference type="PANTHER" id="PTHR42715:SF10">
    <property type="entry name" value="BETA-GLUCOSIDASE"/>
    <property type="match status" value="1"/>
</dbReference>
<keyword evidence="4" id="KW-0326">Glycosidase</keyword>
<dbReference type="SMART" id="SM01217">
    <property type="entry name" value="Fn3_like"/>
    <property type="match status" value="1"/>
</dbReference>
<dbReference type="InterPro" id="IPR002772">
    <property type="entry name" value="Glyco_hydro_3_C"/>
</dbReference>
<comment type="caution">
    <text evidence="4">The sequence shown here is derived from an EMBL/GenBank/DDBJ whole genome shotgun (WGS) entry which is preliminary data.</text>
</comment>
<dbReference type="EMBL" id="JADBDY010000001">
    <property type="protein sequence ID" value="MBE1457531.1"/>
    <property type="molecule type" value="Genomic_DNA"/>
</dbReference>
<dbReference type="InterPro" id="IPR001764">
    <property type="entry name" value="Glyco_hydro_3_N"/>
</dbReference>
<dbReference type="InterPro" id="IPR050288">
    <property type="entry name" value="Cellulose_deg_GH3"/>
</dbReference>
<dbReference type="Pfam" id="PF14310">
    <property type="entry name" value="Fn3-like"/>
    <property type="match status" value="1"/>
</dbReference>
<name>A0ABR9HES7_9ACTN</name>
<protein>
    <submittedName>
        <fullName evidence="4">Beta-glucosidase</fullName>
        <ecNumber evidence="4">3.2.1.21</ecNumber>
    </submittedName>
</protein>
<keyword evidence="2 4" id="KW-0378">Hydrolase</keyword>
<dbReference type="PANTHER" id="PTHR42715">
    <property type="entry name" value="BETA-GLUCOSIDASE"/>
    <property type="match status" value="1"/>
</dbReference>
<dbReference type="InterPro" id="IPR036962">
    <property type="entry name" value="Glyco_hydro_3_N_sf"/>
</dbReference>
<dbReference type="SUPFAM" id="SSF51445">
    <property type="entry name" value="(Trans)glycosidases"/>
    <property type="match status" value="1"/>
</dbReference>
<comment type="similarity">
    <text evidence="1">Belongs to the glycosyl hydrolase 3 family.</text>
</comment>
<feature type="domain" description="Fibronectin type III-like" evidence="3">
    <location>
        <begin position="735"/>
        <end position="802"/>
    </location>
</feature>
<proteinExistence type="inferred from homology"/>
<dbReference type="Proteomes" id="UP000598217">
    <property type="component" value="Unassembled WGS sequence"/>
</dbReference>
<keyword evidence="5" id="KW-1185">Reference proteome</keyword>
<dbReference type="Pfam" id="PF00933">
    <property type="entry name" value="Glyco_hydro_3"/>
    <property type="match status" value="1"/>
</dbReference>
<sequence length="820" mass="86435">MTTSRRPSELVAELSLEEKVRLVSGGGFATTAALDSIGLRSLWLSDGPSGVRGPVWDERDPSLCLPSPAALASSWDTGLAREYGTVIAAEASRKKIDVVFGPVVNMHRSPLGGRHFEAFSEDPELTAALAGSYVRGLQENGVAAAPKHYVANDSETDRMSLDVRVSERALREVYLLPFERVVEAGTWVLMSAYNAVNGTPMTEHPLLEEPLNRSWGFDGVVVSDFMAVRGTRAASASLDLAMPGPSRAWSEALLTAVHEGRVSVGAIDRKVERLLLLASRVGALAGSAEGGTERPSPAGSPPSAVDGRAFARRASAEGMVLLRNEAALPLPASLESLAVIGHNAGTARIQGGGSATVVPDRVVSPLEGLRAALPGTRVEYSLGAIVQEDIEGFAPELTRDPVTGLPGVRATFLDAQGEVVLDEHRRASALYWMGEERLRRARRLVLRTALGFERSGEVLLGFATSALGRLSVSGRTVLKGRPDTRDLDPAAAVLSPPALTTPLTVTAGETVDVVAEFEVDPERALTDVFSAVLGTAPAPVPPEELIAEAEAAARGAEAAVVVVGTNTAVEAEGHDRTALSLPGHQDELVRAVAAVNPRTVVVVNAGSPVLMPWREEVAAVLLGYFGGQEFGNALADVLSGEREPGGRLPTTWAARTSDVPVLDVTPDRGLLAYDEGVHIGYRAWLRDGAEPAYPFGFGLGYTSWRLERAELLTGQGSGPVLRVDAANTGGRPGKEVVQVYAERADSAVDRPARWLVGFAPVRAGAGGRATADVPLRPRSLAHWDGAWVYEPGGFRLRVGTSVADLPLDVTVELDAEGGLG</sequence>
<dbReference type="GO" id="GO:0008422">
    <property type="term" value="F:beta-glucosidase activity"/>
    <property type="evidence" value="ECO:0007669"/>
    <property type="project" value="UniProtKB-EC"/>
</dbReference>
<dbReference type="Gene3D" id="3.20.20.300">
    <property type="entry name" value="Glycoside hydrolase, family 3, N-terminal domain"/>
    <property type="match status" value="1"/>
</dbReference>
<reference evidence="4 5" key="1">
    <citation type="submission" date="2020-10" db="EMBL/GenBank/DDBJ databases">
        <title>Sequencing the genomes of 1000 actinobacteria strains.</title>
        <authorList>
            <person name="Klenk H.-P."/>
        </authorList>
    </citation>
    <scope>NUCLEOTIDE SEQUENCE [LARGE SCALE GENOMIC DNA]</scope>
    <source>
        <strain evidence="4 5">DSM 45157</strain>
    </source>
</reference>
<evidence type="ECO:0000259" key="3">
    <source>
        <dbReference type="SMART" id="SM01217"/>
    </source>
</evidence>
<accession>A0ABR9HES7</accession>
<dbReference type="SUPFAM" id="SSF52279">
    <property type="entry name" value="Beta-D-glucan exohydrolase, C-terminal domain"/>
    <property type="match status" value="1"/>
</dbReference>
<dbReference type="EC" id="3.2.1.21" evidence="4"/>
<dbReference type="PRINTS" id="PR00133">
    <property type="entry name" value="GLHYDRLASE3"/>
</dbReference>
<dbReference type="Gene3D" id="3.40.50.1700">
    <property type="entry name" value="Glycoside hydrolase family 3 C-terminal domain"/>
    <property type="match status" value="1"/>
</dbReference>
<evidence type="ECO:0000256" key="1">
    <source>
        <dbReference type="ARBA" id="ARBA00005336"/>
    </source>
</evidence>
<dbReference type="InterPro" id="IPR013783">
    <property type="entry name" value="Ig-like_fold"/>
</dbReference>
<dbReference type="Gene3D" id="2.60.40.10">
    <property type="entry name" value="Immunoglobulins"/>
    <property type="match status" value="1"/>
</dbReference>
<dbReference type="Pfam" id="PF01915">
    <property type="entry name" value="Glyco_hydro_3_C"/>
    <property type="match status" value="1"/>
</dbReference>
<evidence type="ECO:0000256" key="2">
    <source>
        <dbReference type="ARBA" id="ARBA00022801"/>
    </source>
</evidence>
<evidence type="ECO:0000313" key="4">
    <source>
        <dbReference type="EMBL" id="MBE1457531.1"/>
    </source>
</evidence>
<organism evidence="4 5">
    <name type="scientific">Nocardiopsis terrae</name>
    <dbReference type="NCBI Taxonomy" id="372655"/>
    <lineage>
        <taxon>Bacteria</taxon>
        <taxon>Bacillati</taxon>
        <taxon>Actinomycetota</taxon>
        <taxon>Actinomycetes</taxon>
        <taxon>Streptosporangiales</taxon>
        <taxon>Nocardiopsidaceae</taxon>
        <taxon>Nocardiopsis</taxon>
    </lineage>
</organism>
<dbReference type="InterPro" id="IPR017853">
    <property type="entry name" value="GH"/>
</dbReference>
<dbReference type="InterPro" id="IPR036881">
    <property type="entry name" value="Glyco_hydro_3_C_sf"/>
</dbReference>
<evidence type="ECO:0000313" key="5">
    <source>
        <dbReference type="Proteomes" id="UP000598217"/>
    </source>
</evidence>
<gene>
    <name evidence="4" type="ORF">H4W79_001745</name>
</gene>
<dbReference type="RefSeq" id="WP_191271418.1">
    <property type="nucleotide sequence ID" value="NZ_BMXJ01000004.1"/>
</dbReference>
<dbReference type="InterPro" id="IPR026891">
    <property type="entry name" value="Fn3-like"/>
</dbReference>
<dbReference type="Gene3D" id="2.60.120.260">
    <property type="entry name" value="Galactose-binding domain-like"/>
    <property type="match status" value="1"/>
</dbReference>